<dbReference type="EMBL" id="LWBR01000072">
    <property type="protein sequence ID" value="KZN94892.1"/>
    <property type="molecule type" value="Genomic_DNA"/>
</dbReference>
<evidence type="ECO:0000256" key="2">
    <source>
        <dbReference type="ARBA" id="ARBA00007886"/>
    </source>
</evidence>
<dbReference type="AlphaFoldDB" id="A0A161XZY8"/>
<dbReference type="GO" id="GO:0009847">
    <property type="term" value="P:spore germination"/>
    <property type="evidence" value="ECO:0007669"/>
    <property type="project" value="InterPro"/>
</dbReference>
<protein>
    <submittedName>
        <fullName evidence="10">Uncharacterized protein</fullName>
    </submittedName>
</protein>
<evidence type="ECO:0000313" key="10">
    <source>
        <dbReference type="EMBL" id="KZN94892.1"/>
    </source>
</evidence>
<organism evidence="10 11">
    <name type="scientific">Aeribacillus pallidus</name>
    <dbReference type="NCBI Taxonomy" id="33936"/>
    <lineage>
        <taxon>Bacteria</taxon>
        <taxon>Bacillati</taxon>
        <taxon>Bacillota</taxon>
        <taxon>Bacilli</taxon>
        <taxon>Bacillales</taxon>
        <taxon>Bacillaceae</taxon>
        <taxon>Aeribacillus</taxon>
    </lineage>
</organism>
<keyword evidence="7" id="KW-0449">Lipoprotein</keyword>
<proteinExistence type="inferred from homology"/>
<keyword evidence="5" id="KW-0472">Membrane</keyword>
<dbReference type="NCBIfam" id="TIGR02887">
    <property type="entry name" value="spore_ger_x_C"/>
    <property type="match status" value="1"/>
</dbReference>
<dbReference type="GO" id="GO:0016020">
    <property type="term" value="C:membrane"/>
    <property type="evidence" value="ECO:0007669"/>
    <property type="project" value="UniProtKB-SubCell"/>
</dbReference>
<keyword evidence="4" id="KW-0732">Signal</keyword>
<reference evidence="10 11" key="1">
    <citation type="submission" date="2016-04" db="EMBL/GenBank/DDBJ databases">
        <title>Draft genome sequence of Aeribacillus pallidus 8m3 from petroleum reservoir.</title>
        <authorList>
            <person name="Poltaraus A.B."/>
            <person name="Nazina T.N."/>
            <person name="Tourova T.P."/>
            <person name="Malakho S.M."/>
            <person name="Korshunova A.V."/>
            <person name="Sokolova D.S."/>
        </authorList>
    </citation>
    <scope>NUCLEOTIDE SEQUENCE [LARGE SCALE GENOMIC DNA]</scope>
    <source>
        <strain evidence="10 11">8m3</strain>
    </source>
</reference>
<evidence type="ECO:0000256" key="6">
    <source>
        <dbReference type="ARBA" id="ARBA00023139"/>
    </source>
</evidence>
<keyword evidence="6" id="KW-0564">Palmitate</keyword>
<comment type="similarity">
    <text evidence="2">Belongs to the GerABKC lipoprotein family.</text>
</comment>
<dbReference type="OrthoDB" id="2592518at2"/>
<dbReference type="Pfam" id="PF05504">
    <property type="entry name" value="Spore_GerAC"/>
    <property type="match status" value="1"/>
</dbReference>
<feature type="domain" description="Spore germination protein N-terminal" evidence="9">
    <location>
        <begin position="20"/>
        <end position="185"/>
    </location>
</feature>
<gene>
    <name evidence="10" type="ORF">AZI98_16510</name>
</gene>
<evidence type="ECO:0000259" key="8">
    <source>
        <dbReference type="Pfam" id="PF05504"/>
    </source>
</evidence>
<dbReference type="STRING" id="33936.AZI98_16510"/>
<keyword evidence="11" id="KW-1185">Reference proteome</keyword>
<dbReference type="PANTHER" id="PTHR35789">
    <property type="entry name" value="SPORE GERMINATION PROTEIN B3"/>
    <property type="match status" value="1"/>
</dbReference>
<evidence type="ECO:0000256" key="1">
    <source>
        <dbReference type="ARBA" id="ARBA00004635"/>
    </source>
</evidence>
<keyword evidence="3" id="KW-0309">Germination</keyword>
<dbReference type="PROSITE" id="PS51257">
    <property type="entry name" value="PROKAR_LIPOPROTEIN"/>
    <property type="match status" value="1"/>
</dbReference>
<dbReference type="Proteomes" id="UP000076476">
    <property type="component" value="Unassembled WGS sequence"/>
</dbReference>
<evidence type="ECO:0000256" key="3">
    <source>
        <dbReference type="ARBA" id="ARBA00022544"/>
    </source>
</evidence>
<dbReference type="InterPro" id="IPR038501">
    <property type="entry name" value="Spore_GerAC_C_sf"/>
</dbReference>
<dbReference type="Pfam" id="PF25198">
    <property type="entry name" value="Spore_GerAC_N"/>
    <property type="match status" value="1"/>
</dbReference>
<comment type="caution">
    <text evidence="10">The sequence shown here is derived from an EMBL/GenBank/DDBJ whole genome shotgun (WGS) entry which is preliminary data.</text>
</comment>
<evidence type="ECO:0000313" key="11">
    <source>
        <dbReference type="Proteomes" id="UP000076476"/>
    </source>
</evidence>
<dbReference type="Gene3D" id="3.30.300.210">
    <property type="entry name" value="Nutrient germinant receptor protein C, domain 3"/>
    <property type="match status" value="1"/>
</dbReference>
<dbReference type="InterPro" id="IPR008844">
    <property type="entry name" value="Spore_GerAC-like"/>
</dbReference>
<evidence type="ECO:0000256" key="4">
    <source>
        <dbReference type="ARBA" id="ARBA00022729"/>
    </source>
</evidence>
<dbReference type="PANTHER" id="PTHR35789:SF1">
    <property type="entry name" value="SPORE GERMINATION PROTEIN B3"/>
    <property type="match status" value="1"/>
</dbReference>
<dbReference type="RefSeq" id="WP_063389351.1">
    <property type="nucleotide sequence ID" value="NZ_LWBR01000072.1"/>
</dbReference>
<sequence length="355" mass="40716">MWKILSFIMLFMLMLYGCLDKEIIDDVNLVMVIGYDVGEGNKIKGTIVAPEYKKEQPVDSKVMTVESDLSRDLISDLQKESPAPLVYGKLQFALYSEDVAKQGIEKYVDSLERDASVGSKVILAVCKGEAKNLLEGKYGQQGTATYFRNLVEHNMHRENLPIINLHTYLRNFRMKGKDPSLPLLEKKNDHVKITGLALFQKDKMVGEIENDQLFYFKLLSDRYVKGIHTITMDDGNKASIESIRSRRRANIDEKNPFHLTIELEIEGYLREYSEGTVRPEILKKAEKAFEKEIVKNSMEMIDMFKEKNIDPVGLGEEILSHSRGLRKVKNWRDIYSKMEVDVHADVKITETGVVQ</sequence>
<dbReference type="InterPro" id="IPR046953">
    <property type="entry name" value="Spore_GerAC-like_C"/>
</dbReference>
<feature type="domain" description="Spore germination GerAC-like C-terminal" evidence="8">
    <location>
        <begin position="194"/>
        <end position="352"/>
    </location>
</feature>
<evidence type="ECO:0000256" key="7">
    <source>
        <dbReference type="ARBA" id="ARBA00023288"/>
    </source>
</evidence>
<comment type="subcellular location">
    <subcellularLocation>
        <location evidence="1">Membrane</location>
        <topology evidence="1">Lipid-anchor</topology>
    </subcellularLocation>
</comment>
<dbReference type="InterPro" id="IPR057336">
    <property type="entry name" value="GerAC_N"/>
</dbReference>
<accession>A0A161XZY8</accession>
<evidence type="ECO:0000256" key="5">
    <source>
        <dbReference type="ARBA" id="ARBA00023136"/>
    </source>
</evidence>
<evidence type="ECO:0000259" key="9">
    <source>
        <dbReference type="Pfam" id="PF25198"/>
    </source>
</evidence>
<name>A0A161XZY8_9BACI</name>